<feature type="transmembrane region" description="Helical" evidence="10">
    <location>
        <begin position="454"/>
        <end position="472"/>
    </location>
</feature>
<evidence type="ECO:0000313" key="15">
    <source>
        <dbReference type="Proteomes" id="UP000836841"/>
    </source>
</evidence>
<evidence type="ECO:0000256" key="3">
    <source>
        <dbReference type="ARBA" id="ARBA00022538"/>
    </source>
</evidence>
<evidence type="ECO:0000259" key="11">
    <source>
        <dbReference type="Pfam" id="PF00999"/>
    </source>
</evidence>
<feature type="transmembrane region" description="Helical" evidence="10">
    <location>
        <begin position="311"/>
        <end position="329"/>
    </location>
</feature>
<evidence type="ECO:0000256" key="4">
    <source>
        <dbReference type="ARBA" id="ARBA00022692"/>
    </source>
</evidence>
<feature type="transmembrane region" description="Helical" evidence="10">
    <location>
        <begin position="423"/>
        <end position="442"/>
    </location>
</feature>
<protein>
    <recommendedName>
        <fullName evidence="16">Cation/H+ exchanger domain-containing protein</fullName>
    </recommendedName>
</protein>
<keyword evidence="7" id="KW-0406">Ion transport</keyword>
<keyword evidence="3" id="KW-0633">Potassium transport</keyword>
<keyword evidence="5" id="KW-0630">Potassium</keyword>
<evidence type="ECO:0000313" key="14">
    <source>
        <dbReference type="EMBL" id="CAH2065401.1"/>
    </source>
</evidence>
<feature type="transmembrane region" description="Helical" evidence="10">
    <location>
        <begin position="155"/>
        <end position="177"/>
    </location>
</feature>
<dbReference type="InterPro" id="IPR050794">
    <property type="entry name" value="CPA2_transporter"/>
</dbReference>
<feature type="domain" description="Cation/H(+) antiporter central" evidence="12">
    <location>
        <begin position="531"/>
        <end position="659"/>
    </location>
</feature>
<dbReference type="Pfam" id="PF23256">
    <property type="entry name" value="CHX17_2nd"/>
    <property type="match status" value="1"/>
</dbReference>
<feature type="transmembrane region" description="Helical" evidence="10">
    <location>
        <begin position="227"/>
        <end position="249"/>
    </location>
</feature>
<feature type="transmembrane region" description="Helical" evidence="10">
    <location>
        <begin position="124"/>
        <end position="143"/>
    </location>
</feature>
<keyword evidence="8 10" id="KW-0472">Membrane</keyword>
<feature type="domain" description="Cation/H(+) antiporter C-terminal" evidence="13">
    <location>
        <begin position="673"/>
        <end position="819"/>
    </location>
</feature>
<feature type="domain" description="Cation/H+ exchanger transmembrane" evidence="11">
    <location>
        <begin position="74"/>
        <end position="472"/>
    </location>
</feature>
<evidence type="ECO:0000256" key="8">
    <source>
        <dbReference type="ARBA" id="ARBA00023136"/>
    </source>
</evidence>
<dbReference type="InterPro" id="IPR057291">
    <property type="entry name" value="CHX17_2nd"/>
</dbReference>
<dbReference type="GO" id="GO:0012505">
    <property type="term" value="C:endomembrane system"/>
    <property type="evidence" value="ECO:0007669"/>
    <property type="project" value="TreeGrafter"/>
</dbReference>
<dbReference type="Pfam" id="PF23259">
    <property type="entry name" value="CHX17_C"/>
    <property type="match status" value="1"/>
</dbReference>
<keyword evidence="6 10" id="KW-1133">Transmembrane helix</keyword>
<dbReference type="GO" id="GO:0006813">
    <property type="term" value="P:potassium ion transport"/>
    <property type="evidence" value="ECO:0007669"/>
    <property type="project" value="UniProtKB-KW"/>
</dbReference>
<evidence type="ECO:0000256" key="10">
    <source>
        <dbReference type="SAM" id="Phobius"/>
    </source>
</evidence>
<comment type="similarity">
    <text evidence="9">Belongs to the monovalent cation:proton antiporter 2 (CPA2) transporter (TC 2.A.37) family. CHX (TC 2.A.37.4) subfamily.</text>
</comment>
<dbReference type="GO" id="GO:0015297">
    <property type="term" value="F:antiporter activity"/>
    <property type="evidence" value="ECO:0007669"/>
    <property type="project" value="InterPro"/>
</dbReference>
<dbReference type="InterPro" id="IPR038770">
    <property type="entry name" value="Na+/solute_symporter_sf"/>
</dbReference>
<name>A0AAU9SJX8_THLAR</name>
<evidence type="ECO:0000256" key="6">
    <source>
        <dbReference type="ARBA" id="ARBA00022989"/>
    </source>
</evidence>
<dbReference type="AlphaFoldDB" id="A0AAU9SJX8"/>
<evidence type="ECO:0000256" key="5">
    <source>
        <dbReference type="ARBA" id="ARBA00022958"/>
    </source>
</evidence>
<sequence>MKRLFTMEFGDDKSLYLRDTWREGNSICGVVPLNPSSSGLWPSPKLAEPNANIEFWNYMFPHVEIIFLIVTILWQFFHFGLKRLGMIRFTSHMLTGILLSKSFLKENTPARHFFSTEDYKETVFGLFGACSYMMFWFLMGVKMDLGLVRNTGKKAITIGLSSVLLSITVCSFIFFIILRDIGTKKGEPILNFFEIIIIYSIQCLSSFPVIGNLLFELRLQNSELGRLAMSSAVISDFSTSILSAVLVFLKELRDEKTRLGSVFIGDVVVGNRPLMRAGTVVFFICFAIWIFRPLMFVIISRTPSGRPVKKVYIYLIIVLVFGSAILADWCKQSIFMGPFILGLAVPHGPPLGSAIIQKFESAVFGTFLPFFVATSAEELDTSLILSWFDFKTIFIIVFVSFVVKFALTTLPALLCGMPMNDSLALALIMSFKGIFEFGAYAFGYQRGSIRPVTFTILSIYILLNSAIIPPILRRLYDPSRMYAGYEKRNMLHMKPNSELRILSCIYRTNDIHPMINLLEATCPSRESPVATYVLHLMELVGQANPVFISHRLQTRKSEDTSYNSESVIASFDQFHKDFFGCVSVSTYTALSVPKTMHGDICMLALNNTTSLIILPFHQTWSADGSAIVSDSSMIRKLNKSVVELSPCSVGIFVYRSNSGRRTIRETSPNFSSYQVCMLFLGGKDDREALTLAKRMARDSRINITVVSLISSNQKSKQVADWDRMLDLELLRDVKSNVLAGADIFFSEEVVNDASQTSELLKSIANEYDLFIVGREKGRKSAFTEGLEEWSEFEELGVIGDLLTSQDLKSQASVLVIQQQQQMI</sequence>
<dbReference type="PANTHER" id="PTHR32468">
    <property type="entry name" value="CATION/H + ANTIPORTER"/>
    <property type="match status" value="1"/>
</dbReference>
<reference evidence="14 15" key="1">
    <citation type="submission" date="2022-03" db="EMBL/GenBank/DDBJ databases">
        <authorList>
            <person name="Nunn A."/>
            <person name="Chopra R."/>
            <person name="Nunn A."/>
            <person name="Contreras Garrido A."/>
        </authorList>
    </citation>
    <scope>NUCLEOTIDE SEQUENCE [LARGE SCALE GENOMIC DNA]</scope>
</reference>
<dbReference type="EMBL" id="OU466861">
    <property type="protein sequence ID" value="CAH2065401.1"/>
    <property type="molecule type" value="Genomic_DNA"/>
</dbReference>
<keyword evidence="15" id="KW-1185">Reference proteome</keyword>
<proteinExistence type="inferred from homology"/>
<evidence type="ECO:0000256" key="2">
    <source>
        <dbReference type="ARBA" id="ARBA00022448"/>
    </source>
</evidence>
<organism evidence="14 15">
    <name type="scientific">Thlaspi arvense</name>
    <name type="common">Field penny-cress</name>
    <dbReference type="NCBI Taxonomy" id="13288"/>
    <lineage>
        <taxon>Eukaryota</taxon>
        <taxon>Viridiplantae</taxon>
        <taxon>Streptophyta</taxon>
        <taxon>Embryophyta</taxon>
        <taxon>Tracheophyta</taxon>
        <taxon>Spermatophyta</taxon>
        <taxon>Magnoliopsida</taxon>
        <taxon>eudicotyledons</taxon>
        <taxon>Gunneridae</taxon>
        <taxon>Pentapetalae</taxon>
        <taxon>rosids</taxon>
        <taxon>malvids</taxon>
        <taxon>Brassicales</taxon>
        <taxon>Brassicaceae</taxon>
        <taxon>Thlaspideae</taxon>
        <taxon>Thlaspi</taxon>
    </lineage>
</organism>
<evidence type="ECO:0008006" key="16">
    <source>
        <dbReference type="Google" id="ProtNLM"/>
    </source>
</evidence>
<feature type="transmembrane region" description="Helical" evidence="10">
    <location>
        <begin position="55"/>
        <end position="74"/>
    </location>
</feature>
<feature type="transmembrane region" description="Helical" evidence="10">
    <location>
        <begin position="280"/>
        <end position="299"/>
    </location>
</feature>
<dbReference type="Pfam" id="PF00999">
    <property type="entry name" value="Na_H_Exchanger"/>
    <property type="match status" value="1"/>
</dbReference>
<evidence type="ECO:0000256" key="7">
    <source>
        <dbReference type="ARBA" id="ARBA00023065"/>
    </source>
</evidence>
<evidence type="ECO:0000256" key="9">
    <source>
        <dbReference type="ARBA" id="ARBA00038341"/>
    </source>
</evidence>
<dbReference type="InterPro" id="IPR006153">
    <property type="entry name" value="Cation/H_exchanger_TM"/>
</dbReference>
<feature type="transmembrane region" description="Helical" evidence="10">
    <location>
        <begin position="393"/>
        <end position="416"/>
    </location>
</feature>
<keyword evidence="4 10" id="KW-0812">Transmembrane</keyword>
<dbReference type="GO" id="GO:0016020">
    <property type="term" value="C:membrane"/>
    <property type="evidence" value="ECO:0007669"/>
    <property type="project" value="UniProtKB-SubCell"/>
</dbReference>
<dbReference type="InterPro" id="IPR057290">
    <property type="entry name" value="CHX17_C"/>
</dbReference>
<dbReference type="GO" id="GO:1902600">
    <property type="term" value="P:proton transmembrane transport"/>
    <property type="evidence" value="ECO:0007669"/>
    <property type="project" value="InterPro"/>
</dbReference>
<keyword evidence="2" id="KW-0813">Transport</keyword>
<dbReference type="GO" id="GO:0006885">
    <property type="term" value="P:regulation of pH"/>
    <property type="evidence" value="ECO:0007669"/>
    <property type="project" value="TreeGrafter"/>
</dbReference>
<dbReference type="Gene3D" id="1.20.1530.20">
    <property type="match status" value="1"/>
</dbReference>
<dbReference type="Proteomes" id="UP000836841">
    <property type="component" value="Chromosome 5"/>
</dbReference>
<gene>
    <name evidence="14" type="ORF">TAV2_LOCUS16937</name>
</gene>
<dbReference type="PANTHER" id="PTHR32468:SF17">
    <property type="entry name" value="CATION_H(+) ANTIPORTER 4"/>
    <property type="match status" value="1"/>
</dbReference>
<evidence type="ECO:0000256" key="1">
    <source>
        <dbReference type="ARBA" id="ARBA00004141"/>
    </source>
</evidence>
<evidence type="ECO:0000259" key="13">
    <source>
        <dbReference type="Pfam" id="PF23259"/>
    </source>
</evidence>
<feature type="transmembrane region" description="Helical" evidence="10">
    <location>
        <begin position="189"/>
        <end position="215"/>
    </location>
</feature>
<comment type="subcellular location">
    <subcellularLocation>
        <location evidence="1">Membrane</location>
        <topology evidence="1">Multi-pass membrane protein</topology>
    </subcellularLocation>
</comment>
<accession>A0AAU9SJX8</accession>
<evidence type="ECO:0000259" key="12">
    <source>
        <dbReference type="Pfam" id="PF23256"/>
    </source>
</evidence>